<proteinExistence type="predicted"/>
<dbReference type="RefSeq" id="WP_055661483.1">
    <property type="nucleotide sequence ID" value="NZ_CXST01000007.1"/>
</dbReference>
<dbReference type="InterPro" id="IPR006076">
    <property type="entry name" value="FAD-dep_OxRdtase"/>
</dbReference>
<dbReference type="SUPFAM" id="SSF51905">
    <property type="entry name" value="FAD/NAD(P)-binding domain"/>
    <property type="match status" value="1"/>
</dbReference>
<evidence type="ECO:0000259" key="2">
    <source>
        <dbReference type="Pfam" id="PF01266"/>
    </source>
</evidence>
<dbReference type="GO" id="GO:0005737">
    <property type="term" value="C:cytoplasm"/>
    <property type="evidence" value="ECO:0007669"/>
    <property type="project" value="TreeGrafter"/>
</dbReference>
<gene>
    <name evidence="3" type="primary">hcnC_4</name>
    <name evidence="3" type="ORF">LAL4801_05913</name>
</gene>
<dbReference type="OrthoDB" id="7421214at2"/>
<name>A0A0M6YEL0_9HYPH</name>
<organism evidence="3 4">
    <name type="scientific">Roseibium aggregatum</name>
    <dbReference type="NCBI Taxonomy" id="187304"/>
    <lineage>
        <taxon>Bacteria</taxon>
        <taxon>Pseudomonadati</taxon>
        <taxon>Pseudomonadota</taxon>
        <taxon>Alphaproteobacteria</taxon>
        <taxon>Hyphomicrobiales</taxon>
        <taxon>Stappiaceae</taxon>
        <taxon>Roseibium</taxon>
    </lineage>
</organism>
<dbReference type="PANTHER" id="PTHR13847:SF287">
    <property type="entry name" value="FAD-DEPENDENT OXIDOREDUCTASE DOMAIN-CONTAINING PROTEIN 1"/>
    <property type="match status" value="1"/>
</dbReference>
<evidence type="ECO:0000313" key="4">
    <source>
        <dbReference type="Proteomes" id="UP000048926"/>
    </source>
</evidence>
<dbReference type="Pfam" id="PF01266">
    <property type="entry name" value="DAO"/>
    <property type="match status" value="1"/>
</dbReference>
<dbReference type="Gene3D" id="3.50.50.60">
    <property type="entry name" value="FAD/NAD(P)-binding domain"/>
    <property type="match status" value="1"/>
</dbReference>
<evidence type="ECO:0000256" key="1">
    <source>
        <dbReference type="ARBA" id="ARBA00023002"/>
    </source>
</evidence>
<keyword evidence="4" id="KW-1185">Reference proteome</keyword>
<evidence type="ECO:0000313" key="3">
    <source>
        <dbReference type="EMBL" id="CTQ47451.1"/>
    </source>
</evidence>
<dbReference type="EC" id="1.4.99.5" evidence="3"/>
<feature type="domain" description="FAD dependent oxidoreductase" evidence="2">
    <location>
        <begin position="6"/>
        <end position="351"/>
    </location>
</feature>
<accession>A0A0M6YEL0</accession>
<protein>
    <submittedName>
        <fullName evidence="3">Hydrogen cyanide synthase subunit HcnC</fullName>
        <ecNumber evidence="3">1.4.99.5</ecNumber>
    </submittedName>
</protein>
<dbReference type="EMBL" id="CXST01000007">
    <property type="protein sequence ID" value="CTQ47451.1"/>
    <property type="molecule type" value="Genomic_DNA"/>
</dbReference>
<keyword evidence="1 3" id="KW-0560">Oxidoreductase</keyword>
<dbReference type="GO" id="GO:0050622">
    <property type="term" value="F:glycine dehydrogenase (cyanide-forming) activity"/>
    <property type="evidence" value="ECO:0007669"/>
    <property type="project" value="UniProtKB-EC"/>
</dbReference>
<reference evidence="4" key="1">
    <citation type="submission" date="2015-07" db="EMBL/GenBank/DDBJ databases">
        <authorList>
            <person name="Rodrigo-Torres Lidia"/>
            <person name="Arahal R.David."/>
        </authorList>
    </citation>
    <scope>NUCLEOTIDE SEQUENCE [LARGE SCALE GENOMIC DNA]</scope>
    <source>
        <strain evidence="4">CECT 4801</strain>
    </source>
</reference>
<dbReference type="InterPro" id="IPR036188">
    <property type="entry name" value="FAD/NAD-bd_sf"/>
</dbReference>
<dbReference type="Gene3D" id="3.30.9.10">
    <property type="entry name" value="D-Amino Acid Oxidase, subunit A, domain 2"/>
    <property type="match status" value="1"/>
</dbReference>
<dbReference type="AlphaFoldDB" id="A0A0M6YEL0"/>
<dbReference type="PANTHER" id="PTHR13847">
    <property type="entry name" value="SARCOSINE DEHYDROGENASE-RELATED"/>
    <property type="match status" value="1"/>
</dbReference>
<sequence>MAETFDIAIIGGGIAGASLASAIGGRRSVVLLERETAFGYHATGRSAAEFSLRFHSEDVGQLTRASAVFLQKPPENFTDVPLLRPRGNLLIANKDKADRLMQVFETEQAGGSAELAKLELLGVEDAVARVPFLDPDWVAGAIYDPDCWDIEVENLLQGYFRSARRAGAVTKTGCGVTRAQFDSRYWNLETSCGEIRAGTVVNAAGAWADPVAVLFGASPLGLTPHRRTAISVRVSGYELSLLPEVNEIDEQFYFKPDAGQLMVSPADETPVEPHDAWPEEIDIAYAAHYLNECTTLDISHIAHSWAGLRTLSRDRLPVIGASVEVPGLFWLAGLGGFGIQTSPAIGQLAATLITGEELPLVCEREGVAVRAFSPQRFTDTS</sequence>
<dbReference type="Proteomes" id="UP000048926">
    <property type="component" value="Unassembled WGS sequence"/>
</dbReference>